<gene>
    <name evidence="1" type="ORF">FCALED_LOCUS14342</name>
</gene>
<name>A0A9N9I4F4_9GLOM</name>
<dbReference type="Proteomes" id="UP000789570">
    <property type="component" value="Unassembled WGS sequence"/>
</dbReference>
<proteinExistence type="predicted"/>
<feature type="non-terminal residue" evidence="1">
    <location>
        <position position="1"/>
    </location>
</feature>
<dbReference type="AlphaFoldDB" id="A0A9N9I4F4"/>
<accession>A0A9N9I4F4</accession>
<dbReference type="EMBL" id="CAJVPQ010010065">
    <property type="protein sequence ID" value="CAG8719985.1"/>
    <property type="molecule type" value="Genomic_DNA"/>
</dbReference>
<evidence type="ECO:0000313" key="1">
    <source>
        <dbReference type="EMBL" id="CAG8719985.1"/>
    </source>
</evidence>
<keyword evidence="2" id="KW-1185">Reference proteome</keyword>
<comment type="caution">
    <text evidence="1">The sequence shown here is derived from an EMBL/GenBank/DDBJ whole genome shotgun (WGS) entry which is preliminary data.</text>
</comment>
<protein>
    <submittedName>
        <fullName evidence="1">16275_t:CDS:1</fullName>
    </submittedName>
</protein>
<reference evidence="1" key="1">
    <citation type="submission" date="2021-06" db="EMBL/GenBank/DDBJ databases">
        <authorList>
            <person name="Kallberg Y."/>
            <person name="Tangrot J."/>
            <person name="Rosling A."/>
        </authorList>
    </citation>
    <scope>NUCLEOTIDE SEQUENCE</scope>
    <source>
        <strain evidence="1">UK204</strain>
    </source>
</reference>
<organism evidence="1 2">
    <name type="scientific">Funneliformis caledonium</name>
    <dbReference type="NCBI Taxonomy" id="1117310"/>
    <lineage>
        <taxon>Eukaryota</taxon>
        <taxon>Fungi</taxon>
        <taxon>Fungi incertae sedis</taxon>
        <taxon>Mucoromycota</taxon>
        <taxon>Glomeromycotina</taxon>
        <taxon>Glomeromycetes</taxon>
        <taxon>Glomerales</taxon>
        <taxon>Glomeraceae</taxon>
        <taxon>Funneliformis</taxon>
    </lineage>
</organism>
<evidence type="ECO:0000313" key="2">
    <source>
        <dbReference type="Proteomes" id="UP000789570"/>
    </source>
</evidence>
<sequence>YTRSNIDIDNISDFESYSDVNNISFHDELKDYDNIEDLDNDNISFYDDNFSIYDEPIENDNIISIVKKTTKSGKKVSSETCFSRNT</sequence>